<dbReference type="OrthoDB" id="77693at2157"/>
<comment type="caution">
    <text evidence="5">The sequence shown here is derived from an EMBL/GenBank/DDBJ whole genome shotgun (WGS) entry which is preliminary data.</text>
</comment>
<dbReference type="PROSITE" id="PS00092">
    <property type="entry name" value="N6_MTASE"/>
    <property type="match status" value="1"/>
</dbReference>
<dbReference type="EMBL" id="LWMU01000086">
    <property type="protein sequence ID" value="KZX11570.1"/>
    <property type="molecule type" value="Genomic_DNA"/>
</dbReference>
<protein>
    <submittedName>
        <fullName evidence="5">DNA methylase</fullName>
    </submittedName>
</protein>
<dbReference type="AlphaFoldDB" id="A0A162FKZ7"/>
<proteinExistence type="inferred from homology"/>
<accession>A0A162FKZ7</accession>
<organism evidence="5 6">
    <name type="scientific">Methanobrevibacter oralis</name>
    <dbReference type="NCBI Taxonomy" id="66851"/>
    <lineage>
        <taxon>Archaea</taxon>
        <taxon>Methanobacteriati</taxon>
        <taxon>Methanobacteriota</taxon>
        <taxon>Methanomada group</taxon>
        <taxon>Methanobacteria</taxon>
        <taxon>Methanobacteriales</taxon>
        <taxon>Methanobacteriaceae</taxon>
        <taxon>Methanobrevibacter</taxon>
    </lineage>
</organism>
<dbReference type="GO" id="GO:0032259">
    <property type="term" value="P:methylation"/>
    <property type="evidence" value="ECO:0007669"/>
    <property type="project" value="UniProtKB-KW"/>
</dbReference>
<feature type="domain" description="DNA methylase N-4/N-6" evidence="4">
    <location>
        <begin position="110"/>
        <end position="284"/>
    </location>
</feature>
<dbReference type="REBASE" id="159275">
    <property type="entry name" value="M.Mor7256ORF14780P"/>
</dbReference>
<reference evidence="6" key="1">
    <citation type="journal article" date="2016" name="Genome Announc.">
        <title>Draft Genome Sequences of Methanobrevibacter curvatus DSM11111, Methanobrevibacter cuticularis DSM11139, Methanobrevibacter filiformis DSM11501, and Methanobrevibacter oralis DSM7256.</title>
        <authorList>
            <person name="Poehlein A."/>
            <person name="Seedorf H."/>
        </authorList>
    </citation>
    <scope>NUCLEOTIDE SEQUENCE [LARGE SCALE GENOMIC DNA]</scope>
    <source>
        <strain evidence="6">DSM 7256 / JCM 30027 / ZR</strain>
    </source>
</reference>
<keyword evidence="2 5" id="KW-0489">Methyltransferase</keyword>
<dbReference type="GO" id="GO:0008170">
    <property type="term" value="F:N-methyltransferase activity"/>
    <property type="evidence" value="ECO:0007669"/>
    <property type="project" value="InterPro"/>
</dbReference>
<dbReference type="InterPro" id="IPR029063">
    <property type="entry name" value="SAM-dependent_MTases_sf"/>
</dbReference>
<dbReference type="SMR" id="A0A162FKZ7"/>
<dbReference type="RefSeq" id="WP_052331870.1">
    <property type="nucleotide sequence ID" value="NZ_CABMAB010000050.1"/>
</dbReference>
<keyword evidence="3" id="KW-0808">Transferase</keyword>
<evidence type="ECO:0000313" key="6">
    <source>
        <dbReference type="Proteomes" id="UP000077428"/>
    </source>
</evidence>
<dbReference type="PATRIC" id="fig|66851.6.peg.1604"/>
<dbReference type="Pfam" id="PF01555">
    <property type="entry name" value="N6_N4_Mtase"/>
    <property type="match status" value="1"/>
</dbReference>
<dbReference type="Proteomes" id="UP000077428">
    <property type="component" value="Unassembled WGS sequence"/>
</dbReference>
<dbReference type="Gene3D" id="3.40.50.150">
    <property type="entry name" value="Vaccinia Virus protein VP39"/>
    <property type="match status" value="1"/>
</dbReference>
<evidence type="ECO:0000256" key="2">
    <source>
        <dbReference type="ARBA" id="ARBA00022603"/>
    </source>
</evidence>
<gene>
    <name evidence="5" type="ORF">MBORA_14780</name>
</gene>
<comment type="similarity">
    <text evidence="1">Belongs to the N(4)/N(6)-methyltransferase family.</text>
</comment>
<dbReference type="InterPro" id="IPR002941">
    <property type="entry name" value="DNA_methylase_N4/N6"/>
</dbReference>
<evidence type="ECO:0000259" key="4">
    <source>
        <dbReference type="Pfam" id="PF01555"/>
    </source>
</evidence>
<evidence type="ECO:0000313" key="5">
    <source>
        <dbReference type="EMBL" id="KZX11570.1"/>
    </source>
</evidence>
<sequence>MKLDGKSKDIVSDNISKLKEIFPEVITEDKVDFKKLELILGEDIDVSSEKYSFTWPGKTQAIKESQKQFTGTLRPCREESKNWDTTQNLYIEGDNLEVLKLLQKSYYNKIKCIYIDPPYNTGKDFIYKDNFKDNLENYLELTGQLVTGERERESIGIKLSTNRETNGRYHSNWLNMMYPRLKLARNLLSNEGLIFISIDDNEYSTLLKICDEIFGEDNFISNFIWRSKTGGAGDATNITVDTEYIVAYAKNINLVSINKQKVERQFKFKDKHYATRGLFNIRNLDESGIRYSESLDFKIRRVNDWIYIDNESFKIYDESFLNEISENFSIVPGGKANHLKKYTWRWSKSKI</sequence>
<dbReference type="SUPFAM" id="SSF53335">
    <property type="entry name" value="S-adenosyl-L-methionine-dependent methyltransferases"/>
    <property type="match status" value="1"/>
</dbReference>
<dbReference type="GO" id="GO:0003677">
    <property type="term" value="F:DNA binding"/>
    <property type="evidence" value="ECO:0007669"/>
    <property type="project" value="InterPro"/>
</dbReference>
<evidence type="ECO:0000256" key="3">
    <source>
        <dbReference type="ARBA" id="ARBA00022679"/>
    </source>
</evidence>
<dbReference type="STRING" id="66851.MBORA_14780"/>
<dbReference type="InterPro" id="IPR002052">
    <property type="entry name" value="DNA_methylase_N6_adenine_CS"/>
</dbReference>
<evidence type="ECO:0000256" key="1">
    <source>
        <dbReference type="ARBA" id="ARBA00006594"/>
    </source>
</evidence>
<keyword evidence="6" id="KW-1185">Reference proteome</keyword>
<name>A0A162FKZ7_METOA</name>